<reference evidence="2" key="1">
    <citation type="submission" date="2018-05" db="EMBL/GenBank/DDBJ databases">
        <title>Complete Genome Sequence of Methylobacterium sp. 17SD2-17.</title>
        <authorList>
            <person name="Srinivasan S."/>
        </authorList>
    </citation>
    <scope>NUCLEOTIDE SEQUENCE [LARGE SCALE GENOMIC DNA]</scope>
    <source>
        <strain evidence="2">17SD2-17</strain>
    </source>
</reference>
<dbReference type="AlphaFoldDB" id="A0A2U8WE79"/>
<protein>
    <submittedName>
        <fullName evidence="1">Uncharacterized protein</fullName>
    </submittedName>
</protein>
<dbReference type="KEGG" id="mets:DK389_29105"/>
<sequence>MSFAPDAAEAATDALLQAIVKSERVAATFSAVCDGGSLTTWREPGRSLLGPSSSGPITDPVGTRYWAELHRLGEGIFADGGLDALDEANMHVVQMDPRHSDWRAMVLESVWFDIGRAA</sequence>
<keyword evidence="2" id="KW-1185">Reference proteome</keyword>
<organism evidence="1 2">
    <name type="scientific">Methylobacterium durans</name>
    <dbReference type="NCBI Taxonomy" id="2202825"/>
    <lineage>
        <taxon>Bacteria</taxon>
        <taxon>Pseudomonadati</taxon>
        <taxon>Pseudomonadota</taxon>
        <taxon>Alphaproteobacteria</taxon>
        <taxon>Hyphomicrobiales</taxon>
        <taxon>Methylobacteriaceae</taxon>
        <taxon>Methylobacterium</taxon>
    </lineage>
</organism>
<evidence type="ECO:0000313" key="2">
    <source>
        <dbReference type="Proteomes" id="UP000245926"/>
    </source>
</evidence>
<proteinExistence type="predicted"/>
<dbReference type="RefSeq" id="WP_109895015.1">
    <property type="nucleotide sequence ID" value="NZ_CP029550.1"/>
</dbReference>
<dbReference type="Proteomes" id="UP000245926">
    <property type="component" value="Chromosome"/>
</dbReference>
<gene>
    <name evidence="1" type="ORF">DK389_29105</name>
</gene>
<evidence type="ECO:0000313" key="1">
    <source>
        <dbReference type="EMBL" id="AWN43838.1"/>
    </source>
</evidence>
<name>A0A2U8WE79_9HYPH</name>
<dbReference type="OrthoDB" id="7995614at2"/>
<dbReference type="EMBL" id="CP029550">
    <property type="protein sequence ID" value="AWN43838.1"/>
    <property type="molecule type" value="Genomic_DNA"/>
</dbReference>
<accession>A0A2U8WE79</accession>